<keyword evidence="2" id="KW-1185">Reference proteome</keyword>
<accession>A0A4Z2FHZ0</accession>
<evidence type="ECO:0000313" key="1">
    <source>
        <dbReference type="EMBL" id="TNN40545.1"/>
    </source>
</evidence>
<gene>
    <name evidence="1" type="ORF">EYF80_049294</name>
</gene>
<evidence type="ECO:0000313" key="2">
    <source>
        <dbReference type="Proteomes" id="UP000314294"/>
    </source>
</evidence>
<reference evidence="1 2" key="1">
    <citation type="submission" date="2019-03" db="EMBL/GenBank/DDBJ databases">
        <title>First draft genome of Liparis tanakae, snailfish: a comprehensive survey of snailfish specific genes.</title>
        <authorList>
            <person name="Kim W."/>
            <person name="Song I."/>
            <person name="Jeong J.-H."/>
            <person name="Kim D."/>
            <person name="Kim S."/>
            <person name="Ryu S."/>
            <person name="Song J.Y."/>
            <person name="Lee S.K."/>
        </authorList>
    </citation>
    <scope>NUCLEOTIDE SEQUENCE [LARGE SCALE GENOMIC DNA]</scope>
    <source>
        <tissue evidence="1">Muscle</tissue>
    </source>
</reference>
<name>A0A4Z2FHZ0_9TELE</name>
<proteinExistence type="predicted"/>
<dbReference type="AlphaFoldDB" id="A0A4Z2FHZ0"/>
<sequence length="74" mass="8091">MTGVESRPHPDTAVAHDGGIRRALCVDVGLRVMNGTFHLSQNGSKKRLRQLELDPTAVSGPDLLLLLQYQPLET</sequence>
<dbReference type="EMBL" id="SRLO01001180">
    <property type="protein sequence ID" value="TNN40545.1"/>
    <property type="molecule type" value="Genomic_DNA"/>
</dbReference>
<protein>
    <submittedName>
        <fullName evidence="1">Uncharacterized protein</fullName>
    </submittedName>
</protein>
<dbReference type="Proteomes" id="UP000314294">
    <property type="component" value="Unassembled WGS sequence"/>
</dbReference>
<comment type="caution">
    <text evidence="1">The sequence shown here is derived from an EMBL/GenBank/DDBJ whole genome shotgun (WGS) entry which is preliminary data.</text>
</comment>
<organism evidence="1 2">
    <name type="scientific">Liparis tanakae</name>
    <name type="common">Tanaka's snailfish</name>
    <dbReference type="NCBI Taxonomy" id="230148"/>
    <lineage>
        <taxon>Eukaryota</taxon>
        <taxon>Metazoa</taxon>
        <taxon>Chordata</taxon>
        <taxon>Craniata</taxon>
        <taxon>Vertebrata</taxon>
        <taxon>Euteleostomi</taxon>
        <taxon>Actinopterygii</taxon>
        <taxon>Neopterygii</taxon>
        <taxon>Teleostei</taxon>
        <taxon>Neoteleostei</taxon>
        <taxon>Acanthomorphata</taxon>
        <taxon>Eupercaria</taxon>
        <taxon>Perciformes</taxon>
        <taxon>Cottioidei</taxon>
        <taxon>Cottales</taxon>
        <taxon>Liparidae</taxon>
        <taxon>Liparis</taxon>
    </lineage>
</organism>